<protein>
    <recommendedName>
        <fullName evidence="4">D-isomer specific 2-hydroxyacid dehydrogenase catalytic domain-containing protein</fullName>
    </recommendedName>
</protein>
<evidence type="ECO:0000313" key="5">
    <source>
        <dbReference type="EMBL" id="MBK8523294.1"/>
    </source>
</evidence>
<dbReference type="InterPro" id="IPR006139">
    <property type="entry name" value="D-isomer_2_OHA_DH_cat_dom"/>
</dbReference>
<sequence length="97" mass="10975">MLFAHLGFRLMAEYMDRCPRLKVIASNTTGIPHIDAIAAEMRGVAVAHYDEQIFLDTDYSTAEHTVGLMLAAARRLPAAHAAGMFRSWDRKRWEVLE</sequence>
<accession>A0A9D7JYW8</accession>
<dbReference type="GO" id="GO:0016616">
    <property type="term" value="F:oxidoreductase activity, acting on the CH-OH group of donors, NAD or NADP as acceptor"/>
    <property type="evidence" value="ECO:0007669"/>
    <property type="project" value="InterPro"/>
</dbReference>
<dbReference type="PANTHER" id="PTHR42789:SF1">
    <property type="entry name" value="D-ISOMER SPECIFIC 2-HYDROXYACID DEHYDROGENASE FAMILY PROTEIN (AFU_ORTHOLOGUE AFUA_6G10090)"/>
    <property type="match status" value="1"/>
</dbReference>
<dbReference type="Gene3D" id="3.40.50.720">
    <property type="entry name" value="NAD(P)-binding Rossmann-like Domain"/>
    <property type="match status" value="1"/>
</dbReference>
<proteinExistence type="inferred from homology"/>
<dbReference type="AlphaFoldDB" id="A0A9D7JYW8"/>
<dbReference type="InterPro" id="IPR050857">
    <property type="entry name" value="D-2-hydroxyacid_DH"/>
</dbReference>
<evidence type="ECO:0000256" key="3">
    <source>
        <dbReference type="ARBA" id="ARBA00023027"/>
    </source>
</evidence>
<keyword evidence="2" id="KW-0560">Oxidoreductase</keyword>
<reference evidence="5" key="1">
    <citation type="submission" date="2020-10" db="EMBL/GenBank/DDBJ databases">
        <title>Connecting structure to function with the recovery of over 1000 high-quality activated sludge metagenome-assembled genomes encoding full-length rRNA genes using long-read sequencing.</title>
        <authorList>
            <person name="Singleton C.M."/>
            <person name="Petriglieri F."/>
            <person name="Kristensen J.M."/>
            <person name="Kirkegaard R.H."/>
            <person name="Michaelsen T.Y."/>
            <person name="Andersen M.H."/>
            <person name="Karst S.M."/>
            <person name="Dueholm M.S."/>
            <person name="Nielsen P.H."/>
            <person name="Albertsen M."/>
        </authorList>
    </citation>
    <scope>NUCLEOTIDE SEQUENCE</scope>
    <source>
        <strain evidence="5">Hirt_18-Q3-R61-65_BATAC.395</strain>
    </source>
</reference>
<organism evidence="5 6">
    <name type="scientific">Candidatus Proximibacter danicus</name>
    <dbReference type="NCBI Taxonomy" id="2954365"/>
    <lineage>
        <taxon>Bacteria</taxon>
        <taxon>Pseudomonadati</taxon>
        <taxon>Pseudomonadota</taxon>
        <taxon>Betaproteobacteria</taxon>
        <taxon>Candidatus Proximibacter</taxon>
    </lineage>
</organism>
<name>A0A9D7JYW8_9PROT</name>
<dbReference type="SUPFAM" id="SSF52283">
    <property type="entry name" value="Formate/glycerate dehydrogenase catalytic domain-like"/>
    <property type="match status" value="1"/>
</dbReference>
<comment type="similarity">
    <text evidence="1">Belongs to the D-isomer specific 2-hydroxyacid dehydrogenase family.</text>
</comment>
<feature type="domain" description="D-isomer specific 2-hydroxyacid dehydrogenase catalytic" evidence="4">
    <location>
        <begin position="9"/>
        <end position="51"/>
    </location>
</feature>
<evidence type="ECO:0000313" key="6">
    <source>
        <dbReference type="Proteomes" id="UP000886689"/>
    </source>
</evidence>
<comment type="caution">
    <text evidence="5">The sequence shown here is derived from an EMBL/GenBank/DDBJ whole genome shotgun (WGS) entry which is preliminary data.</text>
</comment>
<dbReference type="Pfam" id="PF00389">
    <property type="entry name" value="2-Hacid_dh"/>
    <property type="match status" value="1"/>
</dbReference>
<evidence type="ECO:0000259" key="4">
    <source>
        <dbReference type="Pfam" id="PF00389"/>
    </source>
</evidence>
<evidence type="ECO:0000256" key="1">
    <source>
        <dbReference type="ARBA" id="ARBA00005854"/>
    </source>
</evidence>
<keyword evidence="3" id="KW-0520">NAD</keyword>
<dbReference type="GO" id="GO:0051287">
    <property type="term" value="F:NAD binding"/>
    <property type="evidence" value="ECO:0007669"/>
    <property type="project" value="InterPro"/>
</dbReference>
<dbReference type="Proteomes" id="UP000886689">
    <property type="component" value="Unassembled WGS sequence"/>
</dbReference>
<gene>
    <name evidence="5" type="ORF">IPL58_03695</name>
</gene>
<dbReference type="EMBL" id="JADJUC010000003">
    <property type="protein sequence ID" value="MBK8523294.1"/>
    <property type="molecule type" value="Genomic_DNA"/>
</dbReference>
<evidence type="ECO:0000256" key="2">
    <source>
        <dbReference type="ARBA" id="ARBA00023002"/>
    </source>
</evidence>
<dbReference type="PANTHER" id="PTHR42789">
    <property type="entry name" value="D-ISOMER SPECIFIC 2-HYDROXYACID DEHYDROGENASE FAMILY PROTEIN (AFU_ORTHOLOGUE AFUA_6G10090)"/>
    <property type="match status" value="1"/>
</dbReference>